<evidence type="ECO:0000256" key="2">
    <source>
        <dbReference type="ARBA" id="ARBA00023315"/>
    </source>
</evidence>
<organism evidence="4 5">
    <name type="scientific">Agromyces lapidis</name>
    <dbReference type="NCBI Taxonomy" id="279574"/>
    <lineage>
        <taxon>Bacteria</taxon>
        <taxon>Bacillati</taxon>
        <taxon>Actinomycetota</taxon>
        <taxon>Actinomycetes</taxon>
        <taxon>Micrococcales</taxon>
        <taxon>Microbacteriaceae</taxon>
        <taxon>Agromyces</taxon>
    </lineage>
</organism>
<evidence type="ECO:0000313" key="5">
    <source>
        <dbReference type="Proteomes" id="UP001589667"/>
    </source>
</evidence>
<dbReference type="CDD" id="cd04301">
    <property type="entry name" value="NAT_SF"/>
    <property type="match status" value="1"/>
</dbReference>
<name>A0ABV5SLI8_9MICO</name>
<accession>A0ABV5SLI8</accession>
<dbReference type="PANTHER" id="PTHR43877:SF2">
    <property type="entry name" value="AMINOALKYLPHOSPHONATE N-ACETYLTRANSFERASE-RELATED"/>
    <property type="match status" value="1"/>
</dbReference>
<dbReference type="InterPro" id="IPR050832">
    <property type="entry name" value="Bact_Acetyltransf"/>
</dbReference>
<dbReference type="GO" id="GO:0016746">
    <property type="term" value="F:acyltransferase activity"/>
    <property type="evidence" value="ECO:0007669"/>
    <property type="project" value="UniProtKB-KW"/>
</dbReference>
<sequence>MQSERLRSEASVAISIEPPRQPEVERLLEGSTEYSRSLYPPEACFLLDVGQLERPDVRLYVARDASGTALGVAALVAGTVGGGAAGSAGSPARGELKRMFVAPSGRGLGVAGALLARIEADAAGLGLDEIVLETGPRHLAALALYEKHGYRHIEQFGPYVGEQFSVCMAKSLRVG</sequence>
<dbReference type="EMBL" id="JBHMBL010000001">
    <property type="protein sequence ID" value="MFB9641198.1"/>
    <property type="molecule type" value="Genomic_DNA"/>
</dbReference>
<comment type="caution">
    <text evidence="4">The sequence shown here is derived from an EMBL/GenBank/DDBJ whole genome shotgun (WGS) entry which is preliminary data.</text>
</comment>
<evidence type="ECO:0000259" key="3">
    <source>
        <dbReference type="PROSITE" id="PS51186"/>
    </source>
</evidence>
<keyword evidence="2 4" id="KW-0012">Acyltransferase</keyword>
<dbReference type="PANTHER" id="PTHR43877">
    <property type="entry name" value="AMINOALKYLPHOSPHONATE N-ACETYLTRANSFERASE-RELATED-RELATED"/>
    <property type="match status" value="1"/>
</dbReference>
<protein>
    <submittedName>
        <fullName evidence="4">GNAT family N-acetyltransferase</fullName>
        <ecNumber evidence="4">2.3.-.-</ecNumber>
    </submittedName>
</protein>
<dbReference type="EC" id="2.3.-.-" evidence="4"/>
<dbReference type="Proteomes" id="UP001589667">
    <property type="component" value="Unassembled WGS sequence"/>
</dbReference>
<dbReference type="PROSITE" id="PS51186">
    <property type="entry name" value="GNAT"/>
    <property type="match status" value="1"/>
</dbReference>
<keyword evidence="1 4" id="KW-0808">Transferase</keyword>
<gene>
    <name evidence="4" type="ORF">ACFFQV_02740</name>
</gene>
<dbReference type="InterPro" id="IPR016181">
    <property type="entry name" value="Acyl_CoA_acyltransferase"/>
</dbReference>
<feature type="domain" description="N-acetyltransferase" evidence="3">
    <location>
        <begin position="14"/>
        <end position="173"/>
    </location>
</feature>
<dbReference type="Pfam" id="PF00583">
    <property type="entry name" value="Acetyltransf_1"/>
    <property type="match status" value="1"/>
</dbReference>
<dbReference type="SUPFAM" id="SSF55729">
    <property type="entry name" value="Acyl-CoA N-acyltransferases (Nat)"/>
    <property type="match status" value="1"/>
</dbReference>
<proteinExistence type="predicted"/>
<dbReference type="InterPro" id="IPR000182">
    <property type="entry name" value="GNAT_dom"/>
</dbReference>
<dbReference type="RefSeq" id="WP_157422820.1">
    <property type="nucleotide sequence ID" value="NZ_BAAANI010000006.1"/>
</dbReference>
<dbReference type="Gene3D" id="3.40.630.30">
    <property type="match status" value="1"/>
</dbReference>
<keyword evidence="5" id="KW-1185">Reference proteome</keyword>
<evidence type="ECO:0000313" key="4">
    <source>
        <dbReference type="EMBL" id="MFB9641198.1"/>
    </source>
</evidence>
<evidence type="ECO:0000256" key="1">
    <source>
        <dbReference type="ARBA" id="ARBA00022679"/>
    </source>
</evidence>
<reference evidence="4 5" key="1">
    <citation type="submission" date="2024-09" db="EMBL/GenBank/DDBJ databases">
        <authorList>
            <person name="Sun Q."/>
            <person name="Mori K."/>
        </authorList>
    </citation>
    <scope>NUCLEOTIDE SEQUENCE [LARGE SCALE GENOMIC DNA]</scope>
    <source>
        <strain evidence="4 5">JCM 14321</strain>
    </source>
</reference>